<name>A0A3A4NPH5_ABYX5</name>
<feature type="transmembrane region" description="Helical" evidence="1">
    <location>
        <begin position="88"/>
        <end position="108"/>
    </location>
</feature>
<dbReference type="Pfam" id="PF13386">
    <property type="entry name" value="DsbD_2"/>
    <property type="match status" value="1"/>
</dbReference>
<feature type="transmembrane region" description="Helical" evidence="1">
    <location>
        <begin position="208"/>
        <end position="230"/>
    </location>
</feature>
<dbReference type="Proteomes" id="UP000265882">
    <property type="component" value="Unassembled WGS sequence"/>
</dbReference>
<reference evidence="3 4" key="1">
    <citation type="journal article" date="2017" name="ISME J.">
        <title>Energy and carbon metabolisms in a deep terrestrial subsurface fluid microbial community.</title>
        <authorList>
            <person name="Momper L."/>
            <person name="Jungbluth S.P."/>
            <person name="Lee M.D."/>
            <person name="Amend J.P."/>
        </authorList>
    </citation>
    <scope>NUCLEOTIDE SEQUENCE [LARGE SCALE GENOMIC DNA]</scope>
    <source>
        <strain evidence="3">SURF_5</strain>
    </source>
</reference>
<proteinExistence type="predicted"/>
<dbReference type="InterPro" id="IPR039447">
    <property type="entry name" value="UreH-like_TM_dom"/>
</dbReference>
<protein>
    <submittedName>
        <fullName evidence="3">Sulfite exporter TauE/SafE family protein</fullName>
    </submittedName>
</protein>
<feature type="transmembrane region" description="Helical" evidence="1">
    <location>
        <begin position="45"/>
        <end position="68"/>
    </location>
</feature>
<feature type="domain" description="Urease accessory protein UreH-like transmembrane" evidence="2">
    <location>
        <begin position="11"/>
        <end position="218"/>
    </location>
</feature>
<dbReference type="EMBL" id="QZKU01000115">
    <property type="protein sequence ID" value="RJP17381.1"/>
    <property type="molecule type" value="Genomic_DNA"/>
</dbReference>
<dbReference type="PANTHER" id="PTHR31272">
    <property type="entry name" value="CYTOCHROME C-TYPE BIOGENESIS PROTEIN HI_1454-RELATED"/>
    <property type="match status" value="1"/>
</dbReference>
<evidence type="ECO:0000259" key="2">
    <source>
        <dbReference type="Pfam" id="PF13386"/>
    </source>
</evidence>
<organism evidence="3 4">
    <name type="scientific">Abyssobacteria bacterium (strain SURF_5)</name>
    <dbReference type="NCBI Taxonomy" id="2093360"/>
    <lineage>
        <taxon>Bacteria</taxon>
        <taxon>Pseudomonadati</taxon>
        <taxon>Candidatus Hydrogenedentota</taxon>
        <taxon>Candidatus Abyssobacteria</taxon>
    </lineage>
</organism>
<dbReference type="InterPro" id="IPR051790">
    <property type="entry name" value="Cytochrome_c-biogenesis_DsbD"/>
</dbReference>
<comment type="caution">
    <text evidence="3">The sequence shown here is derived from an EMBL/GenBank/DDBJ whole genome shotgun (WGS) entry which is preliminary data.</text>
</comment>
<feature type="transmembrane region" description="Helical" evidence="1">
    <location>
        <begin position="12"/>
        <end position="33"/>
    </location>
</feature>
<dbReference type="PANTHER" id="PTHR31272:SF4">
    <property type="entry name" value="CYTOCHROME C-TYPE BIOGENESIS PROTEIN HI_1454-RELATED"/>
    <property type="match status" value="1"/>
</dbReference>
<gene>
    <name evidence="3" type="ORF">C4520_16580</name>
</gene>
<keyword evidence="1" id="KW-0812">Transmembrane</keyword>
<dbReference type="NCBIfam" id="NF040495">
    <property type="entry name" value="tranport_ArsG"/>
    <property type="match status" value="1"/>
</dbReference>
<evidence type="ECO:0000313" key="4">
    <source>
        <dbReference type="Proteomes" id="UP000265882"/>
    </source>
</evidence>
<accession>A0A3A4NPH5</accession>
<feature type="transmembrane region" description="Helical" evidence="1">
    <location>
        <begin position="129"/>
        <end position="156"/>
    </location>
</feature>
<keyword evidence="1" id="KW-0472">Membrane</keyword>
<evidence type="ECO:0000313" key="3">
    <source>
        <dbReference type="EMBL" id="RJP17381.1"/>
    </source>
</evidence>
<feature type="transmembrane region" description="Helical" evidence="1">
    <location>
        <begin position="168"/>
        <end position="188"/>
    </location>
</feature>
<sequence length="231" mass="24588">MTEVVLGAFSALWLGILTSISPCPLATNIAAMSYIGRRVGSPRHVFASGILYTLGRAFTYLFLGALLVKSLLSAPQISFFLQSNMNKILGPVLILVGLFLLGVFRFSLPGIGLSDSFKRRIERMGVGGAALLGIIFALSFCPVSAALFFGSLIPLAVSAGSTALLPSVYGIGTALPVALFAILIASGVHSVGKVFNRITAFELWARRITALLFIAIGLYFCTVYIFHLSFS</sequence>
<keyword evidence="1" id="KW-1133">Transmembrane helix</keyword>
<dbReference type="AlphaFoldDB" id="A0A3A4NPH5"/>
<evidence type="ECO:0000256" key="1">
    <source>
        <dbReference type="SAM" id="Phobius"/>
    </source>
</evidence>